<keyword evidence="2 4" id="KW-0472">Membrane</keyword>
<keyword evidence="4" id="KW-0812">Transmembrane</keyword>
<dbReference type="Gene3D" id="2.170.130.10">
    <property type="entry name" value="TonB-dependent receptor, plug domain"/>
    <property type="match status" value="1"/>
</dbReference>
<keyword evidence="7" id="KW-1185">Reference proteome</keyword>
<keyword evidence="4" id="KW-1133">Transmembrane helix</keyword>
<dbReference type="Pfam" id="PF13715">
    <property type="entry name" value="CarbopepD_reg_2"/>
    <property type="match status" value="1"/>
</dbReference>
<dbReference type="InterPro" id="IPR008969">
    <property type="entry name" value="CarboxyPept-like_regulatory"/>
</dbReference>
<evidence type="ECO:0000256" key="4">
    <source>
        <dbReference type="SAM" id="Phobius"/>
    </source>
</evidence>
<dbReference type="AlphaFoldDB" id="A0A1T4QJK6"/>
<evidence type="ECO:0000256" key="1">
    <source>
        <dbReference type="ARBA" id="ARBA00004442"/>
    </source>
</evidence>
<accession>A0A1T4QJK6</accession>
<evidence type="ECO:0000259" key="5">
    <source>
        <dbReference type="Pfam" id="PF07715"/>
    </source>
</evidence>
<dbReference type="GO" id="GO:0009279">
    <property type="term" value="C:cell outer membrane"/>
    <property type="evidence" value="ECO:0007669"/>
    <property type="project" value="UniProtKB-SubCell"/>
</dbReference>
<dbReference type="RefSeq" id="WP_200816987.1">
    <property type="nucleotide sequence ID" value="NZ_FUWZ01000002.1"/>
</dbReference>
<dbReference type="SUPFAM" id="SSF49464">
    <property type="entry name" value="Carboxypeptidase regulatory domain-like"/>
    <property type="match status" value="1"/>
</dbReference>
<sequence length="1192" mass="132345">MEKGLKRNPLRFSMHPTFACQRARPDKKDTGAPLGQSEGIRPIIYFLMRCSFIVLVLQLTAAGLLLAANVKSQDLTRKINLQLNKAALKEALLAIEKQGEVKFMLPEELLEKTHKKVTLSSPAIRIQDALHGILENTGLEYKLVEGYVVIAQQPVPVKISGKVIDSKTKEAIPGVSVRVKGTSVGASTDINGVFNLTAAQSGVTLVVSYIGYETREVKATAAGGTMIIALAVSSKQLSEVTVNARRKLNTEIAVLQDRKNAAIVQDAISAAQIERTGSITTTQALQKVSGVTITDDKYVAIRGLGDRSVIGQLNGVRLASSDPDRSTIPLDLVPASLLDNITIFKTVTPDKPADAAAGIVELKTKSVPDSAIFNIIAQTGFNSNIGPNGRVNSFYNSDMGFFGTRVNKKDLSAEFLNLSKQYPGGLSQIQQLIANSPNSPALQQEATRINNLMHSFDPVLTTNYRKAPLNQLYSATYGNSFKLFGKHTLGVIAGANYYSRTTDIYGGDLTQFSVYQGVITGNKDVYSPRNIPNYITPNNLFMGKYQTYKENTGTQTINYGALTGLTYKFNPRHEISMQYLGSWGSEAQAVNMYGQYQYTGLPGEVSSTIYSLKQTYRTLHTFNLQGEHKFMKGEYSPRLSYNVATSNSSQNDPDYRFVTLTDYAPRNGGYYYKPAVGSFPGSGDYVFTNHLYALNSGYVNGYGTYGIIQAEPNGRRWRRLKETNYNYKADVTLPFPLFGKKQEFKTGVNYLNRDRRFRENMFFLPGSNFSTYGAYPLYAVEGNLNRLVSPEMIGIKIPGGSTGEGANPVGGFLYNSQKSPNNYTGFFETNAFYGMMDLRLPANLRLTGGVRFEKTNIQSSVDTSDVYLDPSLTAPGQDGTKVPVVLINPNTAYKTGYKPFYSFNLTYTPLESMNFRVGYNTTLARPELREITNVFEFDAFQMGLVVGNPNLINQQTENLDFRWEWFPHPGEVLSVSLFGKRIQHQLVKVFSLKTDGLAAKYPEYPTIQFQNDPNEGKVWGLELEVVKDLGRLYAPLKNFNIGSNLLLAQSLIKKSTERYKANKSLDRHTPEYSPLFEQAPYSVNAWLNYKNGRSGTDLTATFNMVGERLVQINLTGEPDLYTRPVPVLDFVFTQRVTKRLLFKGYAKNILNPAIETVYAAPGTGGLWYGNKYVNRSFKRGSEIMLGFTYNLF</sequence>
<dbReference type="InterPro" id="IPR012910">
    <property type="entry name" value="Plug_dom"/>
</dbReference>
<dbReference type="InterPro" id="IPR037066">
    <property type="entry name" value="Plug_dom_sf"/>
</dbReference>
<dbReference type="Proteomes" id="UP000190367">
    <property type="component" value="Unassembled WGS sequence"/>
</dbReference>
<feature type="transmembrane region" description="Helical" evidence="4">
    <location>
        <begin position="46"/>
        <end position="68"/>
    </location>
</feature>
<dbReference type="SUPFAM" id="SSF56935">
    <property type="entry name" value="Porins"/>
    <property type="match status" value="1"/>
</dbReference>
<proteinExistence type="predicted"/>
<evidence type="ECO:0000256" key="3">
    <source>
        <dbReference type="ARBA" id="ARBA00023237"/>
    </source>
</evidence>
<dbReference type="Pfam" id="PF07715">
    <property type="entry name" value="Plug"/>
    <property type="match status" value="1"/>
</dbReference>
<organism evidence="6 7">
    <name type="scientific">Chitinophaga eiseniae</name>
    <dbReference type="NCBI Taxonomy" id="634771"/>
    <lineage>
        <taxon>Bacteria</taxon>
        <taxon>Pseudomonadati</taxon>
        <taxon>Bacteroidota</taxon>
        <taxon>Chitinophagia</taxon>
        <taxon>Chitinophagales</taxon>
        <taxon>Chitinophagaceae</taxon>
        <taxon>Chitinophaga</taxon>
    </lineage>
</organism>
<comment type="subcellular location">
    <subcellularLocation>
        <location evidence="1">Cell outer membrane</location>
    </subcellularLocation>
</comment>
<dbReference type="EMBL" id="FUWZ01000002">
    <property type="protein sequence ID" value="SKA03895.1"/>
    <property type="molecule type" value="Genomic_DNA"/>
</dbReference>
<dbReference type="Gene3D" id="2.60.40.1120">
    <property type="entry name" value="Carboxypeptidase-like, regulatory domain"/>
    <property type="match status" value="1"/>
</dbReference>
<keyword evidence="6" id="KW-0675">Receptor</keyword>
<gene>
    <name evidence="6" type="ORF">SAMN04488128_102409</name>
</gene>
<protein>
    <submittedName>
        <fullName evidence="6">TonB-dependent receptor</fullName>
    </submittedName>
</protein>
<name>A0A1T4QJK6_9BACT</name>
<dbReference type="PANTHER" id="PTHR40980">
    <property type="entry name" value="PLUG DOMAIN-CONTAINING PROTEIN"/>
    <property type="match status" value="1"/>
</dbReference>
<dbReference type="STRING" id="634771.SAMN04488128_102409"/>
<dbReference type="Gene3D" id="2.40.170.20">
    <property type="entry name" value="TonB-dependent receptor, beta-barrel domain"/>
    <property type="match status" value="1"/>
</dbReference>
<feature type="domain" description="TonB-dependent receptor plug" evidence="5">
    <location>
        <begin position="262"/>
        <end position="358"/>
    </location>
</feature>
<evidence type="ECO:0000313" key="7">
    <source>
        <dbReference type="Proteomes" id="UP000190367"/>
    </source>
</evidence>
<reference evidence="7" key="1">
    <citation type="submission" date="2017-02" db="EMBL/GenBank/DDBJ databases">
        <authorList>
            <person name="Varghese N."/>
            <person name="Submissions S."/>
        </authorList>
    </citation>
    <scope>NUCLEOTIDE SEQUENCE [LARGE SCALE GENOMIC DNA]</scope>
    <source>
        <strain evidence="7">DSM 22224</strain>
    </source>
</reference>
<dbReference type="InterPro" id="IPR036942">
    <property type="entry name" value="Beta-barrel_TonB_sf"/>
</dbReference>
<dbReference type="PANTHER" id="PTHR40980:SF5">
    <property type="entry name" value="TONB-DEPENDENT RECEPTOR"/>
    <property type="match status" value="1"/>
</dbReference>
<evidence type="ECO:0000256" key="2">
    <source>
        <dbReference type="ARBA" id="ARBA00023136"/>
    </source>
</evidence>
<keyword evidence="3" id="KW-0998">Cell outer membrane</keyword>
<evidence type="ECO:0000313" key="6">
    <source>
        <dbReference type="EMBL" id="SKA03895.1"/>
    </source>
</evidence>